<dbReference type="InterPro" id="IPR014284">
    <property type="entry name" value="RNA_pol_sigma-70_dom"/>
</dbReference>
<accession>A0A6I6MMV7</accession>
<keyword evidence="4" id="KW-0238">DNA-binding</keyword>
<evidence type="ECO:0000259" key="7">
    <source>
        <dbReference type="Pfam" id="PF08281"/>
    </source>
</evidence>
<dbReference type="SUPFAM" id="SSF88659">
    <property type="entry name" value="Sigma3 and sigma4 domains of RNA polymerase sigma factors"/>
    <property type="match status" value="1"/>
</dbReference>
<keyword evidence="2" id="KW-0805">Transcription regulation</keyword>
<dbReference type="Proteomes" id="UP000431269">
    <property type="component" value="Chromosome"/>
</dbReference>
<keyword evidence="9" id="KW-1185">Reference proteome</keyword>
<dbReference type="Pfam" id="PF08281">
    <property type="entry name" value="Sigma70_r4_2"/>
    <property type="match status" value="1"/>
</dbReference>
<dbReference type="CDD" id="cd06171">
    <property type="entry name" value="Sigma70_r4"/>
    <property type="match status" value="1"/>
</dbReference>
<comment type="similarity">
    <text evidence="1">Belongs to the sigma-70 factor family. ECF subfamily.</text>
</comment>
<evidence type="ECO:0000256" key="1">
    <source>
        <dbReference type="ARBA" id="ARBA00010641"/>
    </source>
</evidence>
<dbReference type="InterPro" id="IPR013324">
    <property type="entry name" value="RNA_pol_sigma_r3/r4-like"/>
</dbReference>
<proteinExistence type="inferred from homology"/>
<keyword evidence="3" id="KW-0731">Sigma factor</keyword>
<dbReference type="InterPro" id="IPR013249">
    <property type="entry name" value="RNA_pol_sigma70_r4_t2"/>
</dbReference>
<dbReference type="InterPro" id="IPR039425">
    <property type="entry name" value="RNA_pol_sigma-70-like"/>
</dbReference>
<dbReference type="GO" id="GO:0003677">
    <property type="term" value="F:DNA binding"/>
    <property type="evidence" value="ECO:0007669"/>
    <property type="project" value="UniProtKB-KW"/>
</dbReference>
<dbReference type="Gene3D" id="1.10.1740.10">
    <property type="match status" value="1"/>
</dbReference>
<evidence type="ECO:0000259" key="6">
    <source>
        <dbReference type="Pfam" id="PF04542"/>
    </source>
</evidence>
<evidence type="ECO:0000256" key="2">
    <source>
        <dbReference type="ARBA" id="ARBA00023015"/>
    </source>
</evidence>
<dbReference type="Gene3D" id="1.10.10.10">
    <property type="entry name" value="Winged helix-like DNA-binding domain superfamily/Winged helix DNA-binding domain"/>
    <property type="match status" value="1"/>
</dbReference>
<reference evidence="9" key="1">
    <citation type="submission" date="2019-12" db="EMBL/GenBank/DDBJ databases">
        <title>Complete genome of Terracaulis silvestris 0127_4.</title>
        <authorList>
            <person name="Vieira S."/>
            <person name="Riedel T."/>
            <person name="Sproer C."/>
            <person name="Pascual J."/>
            <person name="Boedeker C."/>
            <person name="Overmann J."/>
        </authorList>
    </citation>
    <scope>NUCLEOTIDE SEQUENCE [LARGE SCALE GENOMIC DNA]</scope>
    <source>
        <strain evidence="9">0127_4</strain>
    </source>
</reference>
<dbReference type="EMBL" id="CP047045">
    <property type="protein sequence ID" value="QGZ96019.1"/>
    <property type="molecule type" value="Genomic_DNA"/>
</dbReference>
<keyword evidence="5" id="KW-0804">Transcription</keyword>
<dbReference type="InterPro" id="IPR013325">
    <property type="entry name" value="RNA_pol_sigma_r2"/>
</dbReference>
<dbReference type="SUPFAM" id="SSF88946">
    <property type="entry name" value="Sigma2 domain of RNA polymerase sigma factors"/>
    <property type="match status" value="1"/>
</dbReference>
<dbReference type="GO" id="GO:0006352">
    <property type="term" value="P:DNA-templated transcription initiation"/>
    <property type="evidence" value="ECO:0007669"/>
    <property type="project" value="InterPro"/>
</dbReference>
<sequence length="181" mass="19803">MRRGLDQALDDYLVLLAQGGSREAFARLAARWTPKLLAFAARALGNAEVAKDVVQDTWEGAVRGLSRLDDPERFRAWIYAIAARKCADALRGKYRVARIAESAQAMGDLPPDAESDSNDRLDLRAAMKRLPPEQRIAVSLYFGEEMSVADIAAITGAPEGTVKSRLFAARKALRESLGAEQ</sequence>
<feature type="domain" description="RNA polymerase sigma-70 region 2" evidence="6">
    <location>
        <begin position="30"/>
        <end position="95"/>
    </location>
</feature>
<dbReference type="PANTHER" id="PTHR43133">
    <property type="entry name" value="RNA POLYMERASE ECF-TYPE SIGMA FACTO"/>
    <property type="match status" value="1"/>
</dbReference>
<name>A0A6I6MMV7_9CAUL</name>
<dbReference type="PANTHER" id="PTHR43133:SF8">
    <property type="entry name" value="RNA POLYMERASE SIGMA FACTOR HI_1459-RELATED"/>
    <property type="match status" value="1"/>
</dbReference>
<dbReference type="Pfam" id="PF04542">
    <property type="entry name" value="Sigma70_r2"/>
    <property type="match status" value="1"/>
</dbReference>
<dbReference type="AlphaFoldDB" id="A0A6I6MMV7"/>
<dbReference type="KEGG" id="tsv:DSM104635_02875"/>
<dbReference type="NCBIfam" id="TIGR02937">
    <property type="entry name" value="sigma70-ECF"/>
    <property type="match status" value="1"/>
</dbReference>
<dbReference type="RefSeq" id="WP_158766836.1">
    <property type="nucleotide sequence ID" value="NZ_CP047045.1"/>
</dbReference>
<evidence type="ECO:0000256" key="3">
    <source>
        <dbReference type="ARBA" id="ARBA00023082"/>
    </source>
</evidence>
<evidence type="ECO:0000313" key="8">
    <source>
        <dbReference type="EMBL" id="QGZ96019.1"/>
    </source>
</evidence>
<dbReference type="InterPro" id="IPR036388">
    <property type="entry name" value="WH-like_DNA-bd_sf"/>
</dbReference>
<organism evidence="8 9">
    <name type="scientific">Terricaulis silvestris</name>
    <dbReference type="NCBI Taxonomy" id="2686094"/>
    <lineage>
        <taxon>Bacteria</taxon>
        <taxon>Pseudomonadati</taxon>
        <taxon>Pseudomonadota</taxon>
        <taxon>Alphaproteobacteria</taxon>
        <taxon>Caulobacterales</taxon>
        <taxon>Caulobacteraceae</taxon>
        <taxon>Terricaulis</taxon>
    </lineage>
</organism>
<evidence type="ECO:0000256" key="4">
    <source>
        <dbReference type="ARBA" id="ARBA00023125"/>
    </source>
</evidence>
<feature type="domain" description="RNA polymerase sigma factor 70 region 4 type 2" evidence="7">
    <location>
        <begin position="121"/>
        <end position="173"/>
    </location>
</feature>
<gene>
    <name evidence="8" type="primary">sigW_5</name>
    <name evidence="8" type="ORF">DSM104635_02875</name>
</gene>
<evidence type="ECO:0000313" key="9">
    <source>
        <dbReference type="Proteomes" id="UP000431269"/>
    </source>
</evidence>
<dbReference type="InterPro" id="IPR007627">
    <property type="entry name" value="RNA_pol_sigma70_r2"/>
</dbReference>
<dbReference type="GO" id="GO:0016987">
    <property type="term" value="F:sigma factor activity"/>
    <property type="evidence" value="ECO:0007669"/>
    <property type="project" value="UniProtKB-KW"/>
</dbReference>
<evidence type="ECO:0000256" key="5">
    <source>
        <dbReference type="ARBA" id="ARBA00023163"/>
    </source>
</evidence>
<protein>
    <submittedName>
        <fullName evidence="8">Sigma-W factor</fullName>
    </submittedName>
</protein>